<dbReference type="InterPro" id="IPR007110">
    <property type="entry name" value="Ig-like_dom"/>
</dbReference>
<dbReference type="InterPro" id="IPR013783">
    <property type="entry name" value="Ig-like_fold"/>
</dbReference>
<evidence type="ECO:0000256" key="1">
    <source>
        <dbReference type="SAM" id="MobiDB-lite"/>
    </source>
</evidence>
<accession>A0A8C0M584</accession>
<dbReference type="InterPro" id="IPR001163">
    <property type="entry name" value="Sm_dom_euk/arc"/>
</dbReference>
<reference evidence="4" key="2">
    <citation type="submission" date="2025-08" db="UniProtKB">
        <authorList>
            <consortium name="Ensembl"/>
        </authorList>
    </citation>
    <scope>IDENTIFICATION</scope>
</reference>
<dbReference type="SUPFAM" id="SSF48726">
    <property type="entry name" value="Immunoglobulin"/>
    <property type="match status" value="1"/>
</dbReference>
<name>A0A8C0M584_CANLF</name>
<evidence type="ECO:0000313" key="5">
    <source>
        <dbReference type="Proteomes" id="UP000694429"/>
    </source>
</evidence>
<sequence length="397" mass="43446">MEPWVGAPHLARVLQGAKGLTVQQEPTWLQVTQGSQVTLACQVMQSQASLLGGAKDGVFLCKPHVINRSLRLGVCGPQKQPSWKLRGNLTLRLDHMSLNDSGDYTCRVAVEISELEVAEANGMQLLVEKGHPTRRQIFIGTFKAFDKHMNLILCDCDEFRKMKPKNSKQAEREEKRVLGLVLLWGENLVSMTVEEPPPKVTGIARVPLAGAAGGSRDQQGCWQRNFSWCSNAPGSCRTCRASPRGWWAVPAGDDPTGKRHCGCCCSCCHHQHCRGPDPVPTPPWGSSSTDGPGDTASRHDGPTTWHEASHGPGSSWLRNSDGHAPPRRPPGMWPPPPGHVRPPLTLDHRVMEVAPQRQRRGPDYHRPVCYAIVLGVSQDCLVSLSGPPPPGMRPPRP</sequence>
<dbReference type="InterPro" id="IPR036179">
    <property type="entry name" value="Ig-like_dom_sf"/>
</dbReference>
<feature type="domain" description="Sm" evidence="3">
    <location>
        <begin position="112"/>
        <end position="197"/>
    </location>
</feature>
<dbReference type="SMART" id="SM00409">
    <property type="entry name" value="IG"/>
    <property type="match status" value="1"/>
</dbReference>
<dbReference type="CDD" id="cd01717">
    <property type="entry name" value="Sm_B"/>
    <property type="match status" value="1"/>
</dbReference>
<evidence type="ECO:0000259" key="3">
    <source>
        <dbReference type="PROSITE" id="PS52002"/>
    </source>
</evidence>
<dbReference type="InterPro" id="IPR050914">
    <property type="entry name" value="snRNP_SmB/NAA38-like"/>
</dbReference>
<dbReference type="SUPFAM" id="SSF50182">
    <property type="entry name" value="Sm-like ribonucleoproteins"/>
    <property type="match status" value="1"/>
</dbReference>
<dbReference type="SMART" id="SM00651">
    <property type="entry name" value="Sm"/>
    <property type="match status" value="1"/>
</dbReference>
<dbReference type="PROSITE" id="PS52002">
    <property type="entry name" value="SM"/>
    <property type="match status" value="1"/>
</dbReference>
<evidence type="ECO:0000313" key="4">
    <source>
        <dbReference type="Ensembl" id="ENSCAFP00030006533.1"/>
    </source>
</evidence>
<dbReference type="PANTHER" id="PTHR10701:SF24">
    <property type="entry name" value="SMALL NUCLEAR RIBONUCLEOPROTEIN-ASSOCIATED PROTEIN N"/>
    <property type="match status" value="1"/>
</dbReference>
<dbReference type="Proteomes" id="UP000694429">
    <property type="component" value="Chromosome 20"/>
</dbReference>
<evidence type="ECO:0000259" key="2">
    <source>
        <dbReference type="PROSITE" id="PS50835"/>
    </source>
</evidence>
<organism evidence="4 5">
    <name type="scientific">Canis lupus familiaris</name>
    <name type="common">Dog</name>
    <name type="synonym">Canis familiaris</name>
    <dbReference type="NCBI Taxonomy" id="9615"/>
    <lineage>
        <taxon>Eukaryota</taxon>
        <taxon>Metazoa</taxon>
        <taxon>Chordata</taxon>
        <taxon>Craniata</taxon>
        <taxon>Vertebrata</taxon>
        <taxon>Euteleostomi</taxon>
        <taxon>Mammalia</taxon>
        <taxon>Eutheria</taxon>
        <taxon>Laurasiatheria</taxon>
        <taxon>Carnivora</taxon>
        <taxon>Caniformia</taxon>
        <taxon>Canidae</taxon>
        <taxon>Canis</taxon>
    </lineage>
</organism>
<feature type="domain" description="Ig-like" evidence="2">
    <location>
        <begin position="8"/>
        <end position="118"/>
    </location>
</feature>
<proteinExistence type="predicted"/>
<dbReference type="PROSITE" id="PS50835">
    <property type="entry name" value="IG_LIKE"/>
    <property type="match status" value="1"/>
</dbReference>
<dbReference type="PANTHER" id="PTHR10701">
    <property type="entry name" value="SMALL NUCLEAR RIBONUCLEOPROTEIN-ASSOCIATED PROTEIN B AND N"/>
    <property type="match status" value="1"/>
</dbReference>
<feature type="compositionally biased region" description="Pro residues" evidence="1">
    <location>
        <begin position="327"/>
        <end position="340"/>
    </location>
</feature>
<dbReference type="GO" id="GO:0003723">
    <property type="term" value="F:RNA binding"/>
    <property type="evidence" value="ECO:0007669"/>
    <property type="project" value="InterPro"/>
</dbReference>
<dbReference type="Ensembl" id="ENSCAFT00030007450.1">
    <property type="protein sequence ID" value="ENSCAFP00030006533.1"/>
    <property type="gene ID" value="ENSCAFG00030004029.1"/>
</dbReference>
<dbReference type="AlphaFoldDB" id="A0A8C0M584"/>
<dbReference type="InterPro" id="IPR047575">
    <property type="entry name" value="Sm"/>
</dbReference>
<protein>
    <recommendedName>
        <fullName evidence="6">LSM domain-containing protein</fullName>
    </recommendedName>
</protein>
<feature type="region of interest" description="Disordered" evidence="1">
    <location>
        <begin position="282"/>
        <end position="342"/>
    </location>
</feature>
<dbReference type="Gene3D" id="2.30.30.100">
    <property type="match status" value="1"/>
</dbReference>
<dbReference type="Gene3D" id="2.60.40.10">
    <property type="entry name" value="Immunoglobulins"/>
    <property type="match status" value="1"/>
</dbReference>
<evidence type="ECO:0008006" key="6">
    <source>
        <dbReference type="Google" id="ProtNLM"/>
    </source>
</evidence>
<dbReference type="Pfam" id="PF01423">
    <property type="entry name" value="LSM"/>
    <property type="match status" value="1"/>
</dbReference>
<dbReference type="InterPro" id="IPR010920">
    <property type="entry name" value="LSM_dom_sf"/>
</dbReference>
<reference evidence="4" key="1">
    <citation type="submission" date="2019-03" db="EMBL/GenBank/DDBJ databases">
        <authorList>
            <person name="Warren W.C."/>
            <person name="Johnson G.S."/>
        </authorList>
    </citation>
    <scope>NUCLEOTIDE SEQUENCE [LARGE SCALE GENOMIC DNA]</scope>
    <source>
        <strain evidence="4">Basenji</strain>
    </source>
</reference>
<dbReference type="InterPro" id="IPR003599">
    <property type="entry name" value="Ig_sub"/>
</dbReference>